<evidence type="ECO:0000256" key="1">
    <source>
        <dbReference type="SAM" id="SignalP"/>
    </source>
</evidence>
<organism evidence="2">
    <name type="scientific">Anopheles darlingi</name>
    <name type="common">Mosquito</name>
    <dbReference type="NCBI Taxonomy" id="43151"/>
    <lineage>
        <taxon>Eukaryota</taxon>
        <taxon>Metazoa</taxon>
        <taxon>Ecdysozoa</taxon>
        <taxon>Arthropoda</taxon>
        <taxon>Hexapoda</taxon>
        <taxon>Insecta</taxon>
        <taxon>Pterygota</taxon>
        <taxon>Neoptera</taxon>
        <taxon>Endopterygota</taxon>
        <taxon>Diptera</taxon>
        <taxon>Nematocera</taxon>
        <taxon>Culicoidea</taxon>
        <taxon>Culicidae</taxon>
        <taxon>Anophelinae</taxon>
        <taxon>Anopheles</taxon>
    </lineage>
</organism>
<protein>
    <submittedName>
        <fullName evidence="2">Putative secreted protein</fullName>
    </submittedName>
</protein>
<accession>A0A2M4D3E6</accession>
<evidence type="ECO:0000313" key="2">
    <source>
        <dbReference type="EMBL" id="MBW72087.1"/>
    </source>
</evidence>
<name>A0A2M4D3E6_ANODA</name>
<dbReference type="AlphaFoldDB" id="A0A2M4D3E6"/>
<dbReference type="EMBL" id="GGFL01007909">
    <property type="protein sequence ID" value="MBW72087.1"/>
    <property type="molecule type" value="Transcribed_RNA"/>
</dbReference>
<sequence length="209" mass="22758">MAAVVAVMTIVIVTIPPAAATMTDRVVEEAQEVPEETLEVAVGTVSDCRKPTTSLRSETGWTNRMTALVVVAAGVIWTMDRTVTIARTTSASRFQCRPATPEASSINPVAISSWEEAIVVAVADRKTVMDNRCLIDSIMAATEQRPYTPAPPLLHFTVNRLCVSSRLSGARNGYNQATSDPFDTRMILSFTRRKATLILNTHVKPMCSF</sequence>
<feature type="chain" id="PRO_5014676038" evidence="1">
    <location>
        <begin position="21"/>
        <end position="209"/>
    </location>
</feature>
<reference evidence="2" key="1">
    <citation type="submission" date="2018-01" db="EMBL/GenBank/DDBJ databases">
        <title>An insight into the sialome of Amazonian anophelines.</title>
        <authorList>
            <person name="Ribeiro J.M."/>
            <person name="Scarpassa V."/>
            <person name="Calvo E."/>
        </authorList>
    </citation>
    <scope>NUCLEOTIDE SEQUENCE</scope>
</reference>
<proteinExistence type="predicted"/>
<keyword evidence="1" id="KW-0732">Signal</keyword>
<feature type="signal peptide" evidence="1">
    <location>
        <begin position="1"/>
        <end position="20"/>
    </location>
</feature>